<reference evidence="1" key="1">
    <citation type="submission" date="2014-09" db="EMBL/GenBank/DDBJ databases">
        <authorList>
            <person name="Magalhaes I.L.F."/>
            <person name="Oliveira U."/>
            <person name="Santos F.R."/>
            <person name="Vidigal T.H.D.A."/>
            <person name="Brescovit A.D."/>
            <person name="Santos A.J."/>
        </authorList>
    </citation>
    <scope>NUCLEOTIDE SEQUENCE</scope>
    <source>
        <tissue evidence="1">Shoot tissue taken approximately 20 cm above the soil surface</tissue>
    </source>
</reference>
<dbReference type="AlphaFoldDB" id="A0A0A9GMV9"/>
<reference evidence="1" key="2">
    <citation type="journal article" date="2015" name="Data Brief">
        <title>Shoot transcriptome of the giant reed, Arundo donax.</title>
        <authorList>
            <person name="Barrero R.A."/>
            <person name="Guerrero F.D."/>
            <person name="Moolhuijzen P."/>
            <person name="Goolsby J.A."/>
            <person name="Tidwell J."/>
            <person name="Bellgard S.E."/>
            <person name="Bellgard M.I."/>
        </authorList>
    </citation>
    <scope>NUCLEOTIDE SEQUENCE</scope>
    <source>
        <tissue evidence="1">Shoot tissue taken approximately 20 cm above the soil surface</tissue>
    </source>
</reference>
<dbReference type="EMBL" id="GBRH01172074">
    <property type="protein sequence ID" value="JAE25822.1"/>
    <property type="molecule type" value="Transcribed_RNA"/>
</dbReference>
<organism evidence="1">
    <name type="scientific">Arundo donax</name>
    <name type="common">Giant reed</name>
    <name type="synonym">Donax arundinaceus</name>
    <dbReference type="NCBI Taxonomy" id="35708"/>
    <lineage>
        <taxon>Eukaryota</taxon>
        <taxon>Viridiplantae</taxon>
        <taxon>Streptophyta</taxon>
        <taxon>Embryophyta</taxon>
        <taxon>Tracheophyta</taxon>
        <taxon>Spermatophyta</taxon>
        <taxon>Magnoliopsida</taxon>
        <taxon>Liliopsida</taxon>
        <taxon>Poales</taxon>
        <taxon>Poaceae</taxon>
        <taxon>PACMAD clade</taxon>
        <taxon>Arundinoideae</taxon>
        <taxon>Arundineae</taxon>
        <taxon>Arundo</taxon>
    </lineage>
</organism>
<sequence length="37" mass="4318">MDRFVPFSLFPPSLPLPLCSSACLHQLQATPWQYNRR</sequence>
<name>A0A0A9GMV9_ARUDO</name>
<evidence type="ECO:0000313" key="1">
    <source>
        <dbReference type="EMBL" id="JAE25822.1"/>
    </source>
</evidence>
<accession>A0A0A9GMV9</accession>
<proteinExistence type="predicted"/>
<protein>
    <submittedName>
        <fullName evidence="1">Uncharacterized protein</fullName>
    </submittedName>
</protein>